<dbReference type="Proteomes" id="UP000054223">
    <property type="component" value="Unassembled WGS sequence"/>
</dbReference>
<organism evidence="3 4">
    <name type="scientific">Solirubrum puertoriconensis</name>
    <dbReference type="NCBI Taxonomy" id="1751427"/>
    <lineage>
        <taxon>Bacteria</taxon>
        <taxon>Pseudomonadati</taxon>
        <taxon>Bacteroidota</taxon>
        <taxon>Cytophagia</taxon>
        <taxon>Cytophagales</taxon>
    </lineage>
</organism>
<dbReference type="AlphaFoldDB" id="A0A9X0L5P5"/>
<name>A0A9X0L5P5_SOLP1</name>
<dbReference type="Pfam" id="PF12158">
    <property type="entry name" value="DUF3592"/>
    <property type="match status" value="1"/>
</dbReference>
<protein>
    <recommendedName>
        <fullName evidence="2">DUF3592 domain-containing protein</fullName>
    </recommendedName>
</protein>
<comment type="caution">
    <text evidence="3">The sequence shown here is derived from an EMBL/GenBank/DDBJ whole genome shotgun (WGS) entry which is preliminary data.</text>
</comment>
<feature type="domain" description="DUF3592" evidence="2">
    <location>
        <begin position="38"/>
        <end position="109"/>
    </location>
</feature>
<evidence type="ECO:0000256" key="1">
    <source>
        <dbReference type="SAM" id="Phobius"/>
    </source>
</evidence>
<proteinExistence type="predicted"/>
<evidence type="ECO:0000259" key="2">
    <source>
        <dbReference type="Pfam" id="PF12158"/>
    </source>
</evidence>
<sequence length="146" mass="16640">MDAFLMLEGIAVTFGFAVRTIYDTINTRAFQYDSIPAQATLVKWRLQKRGESPYRTKYELMPLLRFTTEYGEVIEGYTESEMSSIFNRPGKRVDVMYSPSNPYDFIIYDPHPILTAIKKAAVFCLVFGIIVLAEHLGILQQVLGAE</sequence>
<feature type="transmembrane region" description="Helical" evidence="1">
    <location>
        <begin position="120"/>
        <end position="143"/>
    </location>
</feature>
<keyword evidence="1" id="KW-0812">Transmembrane</keyword>
<reference evidence="3 4" key="1">
    <citation type="submission" date="2015-11" db="EMBL/GenBank/DDBJ databases">
        <title>Solirubrum puertoriconensis gen. nov. an environmental bacteria isolated in Puerto Rico.</title>
        <authorList>
            <person name="Cuebas-Irizarry M.F."/>
            <person name="Montalvo-Rodriguez R."/>
        </authorList>
    </citation>
    <scope>NUCLEOTIDE SEQUENCE [LARGE SCALE GENOMIC DNA]</scope>
    <source>
        <strain evidence="3 4">MC1A</strain>
    </source>
</reference>
<dbReference type="OrthoDB" id="884541at2"/>
<keyword evidence="1" id="KW-0472">Membrane</keyword>
<evidence type="ECO:0000313" key="4">
    <source>
        <dbReference type="Proteomes" id="UP000054223"/>
    </source>
</evidence>
<dbReference type="RefSeq" id="WP_059070700.1">
    <property type="nucleotide sequence ID" value="NZ_LNAL01000006.1"/>
</dbReference>
<dbReference type="InterPro" id="IPR021994">
    <property type="entry name" value="DUF3592"/>
</dbReference>
<gene>
    <name evidence="3" type="ORF">ASU33_12300</name>
</gene>
<evidence type="ECO:0000313" key="3">
    <source>
        <dbReference type="EMBL" id="KUG08896.1"/>
    </source>
</evidence>
<dbReference type="EMBL" id="LNAL01000006">
    <property type="protein sequence ID" value="KUG08896.1"/>
    <property type="molecule type" value="Genomic_DNA"/>
</dbReference>
<accession>A0A9X0L5P5</accession>
<keyword evidence="1" id="KW-1133">Transmembrane helix</keyword>
<keyword evidence="4" id="KW-1185">Reference proteome</keyword>